<protein>
    <recommendedName>
        <fullName evidence="3">SET domain-containing protein</fullName>
    </recommendedName>
</protein>
<keyword evidence="2" id="KW-1185">Reference proteome</keyword>
<evidence type="ECO:0008006" key="3">
    <source>
        <dbReference type="Google" id="ProtNLM"/>
    </source>
</evidence>
<dbReference type="InterPro" id="IPR046341">
    <property type="entry name" value="SET_dom_sf"/>
</dbReference>
<name>A0AAD9Q0H2_ACRCE</name>
<dbReference type="EMBL" id="JARQWQ010000087">
    <property type="protein sequence ID" value="KAK2552488.1"/>
    <property type="molecule type" value="Genomic_DNA"/>
</dbReference>
<dbReference type="AlphaFoldDB" id="A0AAD9Q0H2"/>
<dbReference type="Gene3D" id="2.170.270.10">
    <property type="entry name" value="SET domain"/>
    <property type="match status" value="1"/>
</dbReference>
<evidence type="ECO:0000313" key="2">
    <source>
        <dbReference type="Proteomes" id="UP001249851"/>
    </source>
</evidence>
<proteinExistence type="predicted"/>
<comment type="caution">
    <text evidence="1">The sequence shown here is derived from an EMBL/GenBank/DDBJ whole genome shotgun (WGS) entry which is preliminary data.</text>
</comment>
<sequence length="110" mass="12428">MLKQLCSQETKRTAARNHLAQHLPGMEPQFGMYLDIQRVNCEYCKCGDGIWLKTVRDVSAGEELLMCYSQDGSYWAAIFSKEQLSQITAALNSCGPSLQDAERCIRLHQV</sequence>
<reference evidence="1" key="2">
    <citation type="journal article" date="2023" name="Science">
        <title>Genomic signatures of disease resistance in endangered staghorn corals.</title>
        <authorList>
            <person name="Vollmer S.V."/>
            <person name="Selwyn J.D."/>
            <person name="Despard B.A."/>
            <person name="Roesel C.L."/>
        </authorList>
    </citation>
    <scope>NUCLEOTIDE SEQUENCE</scope>
    <source>
        <strain evidence="1">K2</strain>
    </source>
</reference>
<organism evidence="1 2">
    <name type="scientific">Acropora cervicornis</name>
    <name type="common">Staghorn coral</name>
    <dbReference type="NCBI Taxonomy" id="6130"/>
    <lineage>
        <taxon>Eukaryota</taxon>
        <taxon>Metazoa</taxon>
        <taxon>Cnidaria</taxon>
        <taxon>Anthozoa</taxon>
        <taxon>Hexacorallia</taxon>
        <taxon>Scleractinia</taxon>
        <taxon>Astrocoeniina</taxon>
        <taxon>Acroporidae</taxon>
        <taxon>Acropora</taxon>
    </lineage>
</organism>
<reference evidence="1" key="1">
    <citation type="journal article" date="2023" name="G3 (Bethesda)">
        <title>Whole genome assembly and annotation of the endangered Caribbean coral Acropora cervicornis.</title>
        <authorList>
            <person name="Selwyn J.D."/>
            <person name="Vollmer S.V."/>
        </authorList>
    </citation>
    <scope>NUCLEOTIDE SEQUENCE</scope>
    <source>
        <strain evidence="1">K2</strain>
    </source>
</reference>
<evidence type="ECO:0000313" key="1">
    <source>
        <dbReference type="EMBL" id="KAK2552488.1"/>
    </source>
</evidence>
<gene>
    <name evidence="1" type="ORF">P5673_026584</name>
</gene>
<dbReference type="Proteomes" id="UP001249851">
    <property type="component" value="Unassembled WGS sequence"/>
</dbReference>
<dbReference type="SUPFAM" id="SSF82199">
    <property type="entry name" value="SET domain"/>
    <property type="match status" value="1"/>
</dbReference>
<accession>A0AAD9Q0H2</accession>